<keyword evidence="1" id="KW-0472">Membrane</keyword>
<accession>A0A9W9AWA2</accession>
<evidence type="ECO:0000256" key="1">
    <source>
        <dbReference type="SAM" id="Phobius"/>
    </source>
</evidence>
<evidence type="ECO:0000313" key="2">
    <source>
        <dbReference type="EMBL" id="KAJ4490681.1"/>
    </source>
</evidence>
<proteinExistence type="predicted"/>
<keyword evidence="1" id="KW-1133">Transmembrane helix</keyword>
<keyword evidence="1" id="KW-0812">Transmembrane</keyword>
<gene>
    <name evidence="2" type="ORF">J3R30DRAFT_121130</name>
</gene>
<reference evidence="2" key="1">
    <citation type="submission" date="2022-08" db="EMBL/GenBank/DDBJ databases">
        <title>A Global Phylogenomic Analysis of the Shiitake Genus Lentinula.</title>
        <authorList>
            <consortium name="DOE Joint Genome Institute"/>
            <person name="Sierra-Patev S."/>
            <person name="Min B."/>
            <person name="Naranjo-Ortiz M."/>
            <person name="Looney B."/>
            <person name="Konkel Z."/>
            <person name="Slot J.C."/>
            <person name="Sakamoto Y."/>
            <person name="Steenwyk J.L."/>
            <person name="Rokas A."/>
            <person name="Carro J."/>
            <person name="Camarero S."/>
            <person name="Ferreira P."/>
            <person name="Molpeceres G."/>
            <person name="Ruiz-Duenas F.J."/>
            <person name="Serrano A."/>
            <person name="Henrissat B."/>
            <person name="Drula E."/>
            <person name="Hughes K.W."/>
            <person name="Mata J.L."/>
            <person name="Ishikawa N.K."/>
            <person name="Vargas-Isla R."/>
            <person name="Ushijima S."/>
            <person name="Smith C.A."/>
            <person name="Ahrendt S."/>
            <person name="Andreopoulos W."/>
            <person name="He G."/>
            <person name="Labutti K."/>
            <person name="Lipzen A."/>
            <person name="Ng V."/>
            <person name="Riley R."/>
            <person name="Sandor L."/>
            <person name="Barry K."/>
            <person name="Martinez A.T."/>
            <person name="Xiao Y."/>
            <person name="Gibbons J.G."/>
            <person name="Terashima K."/>
            <person name="Grigoriev I.V."/>
            <person name="Hibbett D.S."/>
        </authorList>
    </citation>
    <scope>NUCLEOTIDE SEQUENCE</scope>
    <source>
        <strain evidence="2">JLM2183</strain>
    </source>
</reference>
<feature type="transmembrane region" description="Helical" evidence="1">
    <location>
        <begin position="60"/>
        <end position="83"/>
    </location>
</feature>
<feature type="transmembrane region" description="Helical" evidence="1">
    <location>
        <begin position="21"/>
        <end position="40"/>
    </location>
</feature>
<dbReference type="AlphaFoldDB" id="A0A9W9AWA2"/>
<keyword evidence="3" id="KW-1185">Reference proteome</keyword>
<comment type="caution">
    <text evidence="2">The sequence shown here is derived from an EMBL/GenBank/DDBJ whole genome shotgun (WGS) entry which is preliminary data.</text>
</comment>
<sequence>MINTTMLYSTTSFIHQILVEYSVSQIVSAAAMLGILWYFYANDGPLLAKARDIQGLGVLVLLPLGVKLIFLYLIICYVCAIYYTTSSSQTVGKGHGISTKIPGTSDARPIKRRNSPLLHQTTIQLPVEGWSIGVEFSLNSPHVKFLNYEFDFAKGLDKSLAKSNRSGEVLVEFTVDSPAIVWPTDVHLKSQDKPEGWDARLKIIHKEHRAISVYEFALTYACIRLSLKEIPPQLRKGGAGGQAWLIDAPNFTDFQNFIREALAPKRSIEDIPIGFFHTVAGRRQFNNYISNVDLAQADIPIIVPSLKAISFGSNSQYGGVFDGPFHGRSRKIPVATLVYISLNAVSIFAEEYRAILVACPELRTLIIHRPGESYGIPQLDNPTGLVISRLQYLHLIDCRVDVRNFLLAPVVYFPAITELVFLCSNNQTIQANELGIEWTGLRSLQISNILGEDFIQSCKMNLPVDSTLETI</sequence>
<dbReference type="Proteomes" id="UP001150266">
    <property type="component" value="Unassembled WGS sequence"/>
</dbReference>
<protein>
    <submittedName>
        <fullName evidence="2">Uncharacterized protein</fullName>
    </submittedName>
</protein>
<dbReference type="EMBL" id="JAOTPV010000001">
    <property type="protein sequence ID" value="KAJ4490681.1"/>
    <property type="molecule type" value="Genomic_DNA"/>
</dbReference>
<name>A0A9W9AWA2_9AGAR</name>
<dbReference type="OrthoDB" id="2843985at2759"/>
<organism evidence="2 3">
    <name type="scientific">Lentinula aciculospora</name>
    <dbReference type="NCBI Taxonomy" id="153920"/>
    <lineage>
        <taxon>Eukaryota</taxon>
        <taxon>Fungi</taxon>
        <taxon>Dikarya</taxon>
        <taxon>Basidiomycota</taxon>
        <taxon>Agaricomycotina</taxon>
        <taxon>Agaricomycetes</taxon>
        <taxon>Agaricomycetidae</taxon>
        <taxon>Agaricales</taxon>
        <taxon>Marasmiineae</taxon>
        <taxon>Omphalotaceae</taxon>
        <taxon>Lentinula</taxon>
    </lineage>
</organism>
<evidence type="ECO:0000313" key="3">
    <source>
        <dbReference type="Proteomes" id="UP001150266"/>
    </source>
</evidence>